<dbReference type="EMBL" id="CAJVQB010028145">
    <property type="protein sequence ID" value="CAG8811844.1"/>
    <property type="molecule type" value="Genomic_DNA"/>
</dbReference>
<sequence>LDLDLLKAWTIDEIHSRHKYKKPFKIPSINDFWYFNSKRMRSQVANNFGNFNMQNATNFELAGINNNKALALCLNIMAN</sequence>
<reference evidence="1 2" key="1">
    <citation type="submission" date="2021-06" db="EMBL/GenBank/DDBJ databases">
        <authorList>
            <person name="Kallberg Y."/>
            <person name="Tangrot J."/>
            <person name="Rosling A."/>
        </authorList>
    </citation>
    <scope>NUCLEOTIDE SEQUENCE [LARGE SCALE GENOMIC DNA]</scope>
    <source>
        <strain evidence="1 2">120-4 pot B 10/14</strain>
    </source>
</reference>
<comment type="caution">
    <text evidence="1">The sequence shown here is derived from an EMBL/GenBank/DDBJ whole genome shotgun (WGS) entry which is preliminary data.</text>
</comment>
<dbReference type="Proteomes" id="UP000789901">
    <property type="component" value="Unassembled WGS sequence"/>
</dbReference>
<name>A0ABN7W3E5_GIGMA</name>
<feature type="non-terminal residue" evidence="1">
    <location>
        <position position="1"/>
    </location>
</feature>
<accession>A0ABN7W3E5</accession>
<organism evidence="1 2">
    <name type="scientific">Gigaspora margarita</name>
    <dbReference type="NCBI Taxonomy" id="4874"/>
    <lineage>
        <taxon>Eukaryota</taxon>
        <taxon>Fungi</taxon>
        <taxon>Fungi incertae sedis</taxon>
        <taxon>Mucoromycota</taxon>
        <taxon>Glomeromycotina</taxon>
        <taxon>Glomeromycetes</taxon>
        <taxon>Diversisporales</taxon>
        <taxon>Gigasporaceae</taxon>
        <taxon>Gigaspora</taxon>
    </lineage>
</organism>
<protein>
    <submittedName>
        <fullName evidence="1">45021_t:CDS:1</fullName>
    </submittedName>
</protein>
<evidence type="ECO:0000313" key="1">
    <source>
        <dbReference type="EMBL" id="CAG8811844.1"/>
    </source>
</evidence>
<proteinExistence type="predicted"/>
<evidence type="ECO:0000313" key="2">
    <source>
        <dbReference type="Proteomes" id="UP000789901"/>
    </source>
</evidence>
<gene>
    <name evidence="1" type="ORF">GMARGA_LOCUS25430</name>
</gene>
<keyword evidence="2" id="KW-1185">Reference proteome</keyword>